<dbReference type="OrthoDB" id="5982876at2759"/>
<gene>
    <name evidence="1" type="ORF">CBR_g51561</name>
</gene>
<proteinExistence type="predicted"/>
<keyword evidence="2" id="KW-1185">Reference proteome</keyword>
<dbReference type="Proteomes" id="UP000265515">
    <property type="component" value="Unassembled WGS sequence"/>
</dbReference>
<dbReference type="Gramene" id="GBG90957">
    <property type="protein sequence ID" value="GBG90957"/>
    <property type="gene ID" value="CBR_g51561"/>
</dbReference>
<comment type="caution">
    <text evidence="1">The sequence shown here is derived from an EMBL/GenBank/DDBJ whole genome shotgun (WGS) entry which is preliminary data.</text>
</comment>
<evidence type="ECO:0000313" key="1">
    <source>
        <dbReference type="EMBL" id="GBG90957.1"/>
    </source>
</evidence>
<sequence>MTPILPFAGVLGASPLGVAGVRDSATYGGVYGGPLLTSPLLPRRLDYVATIPLAPVWSHAVAPPCPAGDGSLSGDHSDAWRCPTISRPRVVGAAAGSFAVPSQTPFVDPNSTPPFDDVDSSVAVGGTSCSGGNNIVRVCVQDACRRRLCALRDAMVASDGDQRGPVSDVIDRLLHWSLPAIRAEFCDEVADVISSSLPSRVCGRDFTLRYMLGDSGVDYGHAQLCKLTFVCDKRSKWTWHTALVTTNVYHSRLMQQLFHATVTVGLTFTLLDNFCVCLGMCSVHKPTFYKFMRTEPRGAEGWNAKVVRQGIKYCELAIDTLIRRGEPVTLMVDGRYDSARGAQHCTFTAMEYETRLVVGVHTLRPKIEGKASNALEVPTVVQLLRGLMDKGLKIRSIVSDDCAALGPKLRGMNIEWQKDCHHKIKSIRKHFHSMPQLKEAKKVSSPHDCASEAQFMQFTKKRLKEALEQRFGPDVLTPAEERMKKSDFVVVVMRKMYPYGSRLNTRALEIDPDDLIEYHEREVGMWFLRACQQCREEGGDADSLHCDIMLVADHWVGDHSGCVDGKEVLCEKAGGYARLPLYSLTDTVYELILRVLDKQCSTNITSYYIEFRHTSTVETFQGTIIIYAKKSVHFEKSFCARLSIAVIRWNSHCWRDPLGYVARIAAGTSIRARPGFRRHYGHKAIDCWKDRLAASVFSSAHVSDWARELLRQEVCPYGAGPLPRDLFVNGGGDPVEVVDDAASGSDHEAVGENRVFIIGHVEDDAVPACDDWVQTSSSESEGDDIELFSI</sequence>
<dbReference type="PANTHER" id="PTHR31751">
    <property type="entry name" value="SI:CH211-108C17.2-RELATED-RELATED"/>
    <property type="match status" value="1"/>
</dbReference>
<dbReference type="EMBL" id="BFEA01000857">
    <property type="protein sequence ID" value="GBG90957.1"/>
    <property type="molecule type" value="Genomic_DNA"/>
</dbReference>
<name>A0A388M8P3_CHABU</name>
<evidence type="ECO:0000313" key="2">
    <source>
        <dbReference type="Proteomes" id="UP000265515"/>
    </source>
</evidence>
<dbReference type="AlphaFoldDB" id="A0A388M8P3"/>
<protein>
    <submittedName>
        <fullName evidence="1">Uncharacterized protein</fullName>
    </submittedName>
</protein>
<accession>A0A388M8P3</accession>
<reference evidence="1 2" key="1">
    <citation type="journal article" date="2018" name="Cell">
        <title>The Chara Genome: Secondary Complexity and Implications for Plant Terrestrialization.</title>
        <authorList>
            <person name="Nishiyama T."/>
            <person name="Sakayama H."/>
            <person name="Vries J.D."/>
            <person name="Buschmann H."/>
            <person name="Saint-Marcoux D."/>
            <person name="Ullrich K.K."/>
            <person name="Haas F.B."/>
            <person name="Vanderstraeten L."/>
            <person name="Becker D."/>
            <person name="Lang D."/>
            <person name="Vosolsobe S."/>
            <person name="Rombauts S."/>
            <person name="Wilhelmsson P.K.I."/>
            <person name="Janitza P."/>
            <person name="Kern R."/>
            <person name="Heyl A."/>
            <person name="Rumpler F."/>
            <person name="Villalobos L.I.A.C."/>
            <person name="Clay J.M."/>
            <person name="Skokan R."/>
            <person name="Toyoda A."/>
            <person name="Suzuki Y."/>
            <person name="Kagoshima H."/>
            <person name="Schijlen E."/>
            <person name="Tajeshwar N."/>
            <person name="Catarino B."/>
            <person name="Hetherington A.J."/>
            <person name="Saltykova A."/>
            <person name="Bonnot C."/>
            <person name="Breuninger H."/>
            <person name="Symeonidi A."/>
            <person name="Radhakrishnan G.V."/>
            <person name="Van Nieuwerburgh F."/>
            <person name="Deforce D."/>
            <person name="Chang C."/>
            <person name="Karol K.G."/>
            <person name="Hedrich R."/>
            <person name="Ulvskov P."/>
            <person name="Glockner G."/>
            <person name="Delwiche C.F."/>
            <person name="Petrasek J."/>
            <person name="Van de Peer Y."/>
            <person name="Friml J."/>
            <person name="Beilby M."/>
            <person name="Dolan L."/>
            <person name="Kohara Y."/>
            <person name="Sugano S."/>
            <person name="Fujiyama A."/>
            <person name="Delaux P.-M."/>
            <person name="Quint M."/>
            <person name="TheiBen G."/>
            <person name="Hagemann M."/>
            <person name="Harholt J."/>
            <person name="Dunand C."/>
            <person name="Zachgo S."/>
            <person name="Langdale J."/>
            <person name="Maumus F."/>
            <person name="Straeten D.V.D."/>
            <person name="Gould S.B."/>
            <person name="Rensing S.A."/>
        </authorList>
    </citation>
    <scope>NUCLEOTIDE SEQUENCE [LARGE SCALE GENOMIC DNA]</scope>
    <source>
        <strain evidence="1 2">S276</strain>
    </source>
</reference>
<organism evidence="1 2">
    <name type="scientific">Chara braunii</name>
    <name type="common">Braun's stonewort</name>
    <dbReference type="NCBI Taxonomy" id="69332"/>
    <lineage>
        <taxon>Eukaryota</taxon>
        <taxon>Viridiplantae</taxon>
        <taxon>Streptophyta</taxon>
        <taxon>Charophyceae</taxon>
        <taxon>Charales</taxon>
        <taxon>Characeae</taxon>
        <taxon>Chara</taxon>
    </lineage>
</organism>